<proteinExistence type="predicted"/>
<organism evidence="1 2">
    <name type="scientific">Clonorchis sinensis</name>
    <name type="common">Chinese liver fluke</name>
    <dbReference type="NCBI Taxonomy" id="79923"/>
    <lineage>
        <taxon>Eukaryota</taxon>
        <taxon>Metazoa</taxon>
        <taxon>Spiralia</taxon>
        <taxon>Lophotrochozoa</taxon>
        <taxon>Platyhelminthes</taxon>
        <taxon>Trematoda</taxon>
        <taxon>Digenea</taxon>
        <taxon>Opisthorchiida</taxon>
        <taxon>Opisthorchiata</taxon>
        <taxon>Opisthorchiidae</taxon>
        <taxon>Clonorchis</taxon>
    </lineage>
</organism>
<evidence type="ECO:0000313" key="1">
    <source>
        <dbReference type="EMBL" id="GAA55889.1"/>
    </source>
</evidence>
<sequence length="64" mass="7072">MFFIVCYVLHVMFLVVGFSYYSEVRLALFGEGDPEVLQEVGFLSGTPSVMSPQSYGFPQAPTVS</sequence>
<dbReference type="Proteomes" id="UP000008909">
    <property type="component" value="Unassembled WGS sequence"/>
</dbReference>
<evidence type="ECO:0000313" key="2">
    <source>
        <dbReference type="Proteomes" id="UP000008909"/>
    </source>
</evidence>
<gene>
    <name evidence="1" type="ORF">CLF_109274</name>
</gene>
<reference evidence="1" key="1">
    <citation type="journal article" date="2011" name="Genome Biol.">
        <title>The draft genome of the carcinogenic human liver fluke Clonorchis sinensis.</title>
        <authorList>
            <person name="Wang X."/>
            <person name="Chen W."/>
            <person name="Huang Y."/>
            <person name="Sun J."/>
            <person name="Men J."/>
            <person name="Liu H."/>
            <person name="Luo F."/>
            <person name="Guo L."/>
            <person name="Lv X."/>
            <person name="Deng C."/>
            <person name="Zhou C."/>
            <person name="Fan Y."/>
            <person name="Li X."/>
            <person name="Huang L."/>
            <person name="Hu Y."/>
            <person name="Liang C."/>
            <person name="Hu X."/>
            <person name="Xu J."/>
            <person name="Yu X."/>
        </authorList>
    </citation>
    <scope>NUCLEOTIDE SEQUENCE [LARGE SCALE GENOMIC DNA]</scope>
    <source>
        <strain evidence="1">Henan</strain>
    </source>
</reference>
<dbReference type="AlphaFoldDB" id="G7YSF9"/>
<keyword evidence="2" id="KW-1185">Reference proteome</keyword>
<reference key="2">
    <citation type="submission" date="2011-10" db="EMBL/GenBank/DDBJ databases">
        <title>The genome and transcriptome sequence of Clonorchis sinensis provide insights into the carcinogenic liver fluke.</title>
        <authorList>
            <person name="Wang X."/>
            <person name="Huang Y."/>
            <person name="Chen W."/>
            <person name="Liu H."/>
            <person name="Guo L."/>
            <person name="Chen Y."/>
            <person name="Luo F."/>
            <person name="Zhou W."/>
            <person name="Sun J."/>
            <person name="Mao Q."/>
            <person name="Liang P."/>
            <person name="Zhou C."/>
            <person name="Tian Y."/>
            <person name="Men J."/>
            <person name="Lv X."/>
            <person name="Huang L."/>
            <person name="Zhou J."/>
            <person name="Hu Y."/>
            <person name="Li R."/>
            <person name="Zhang F."/>
            <person name="Lei H."/>
            <person name="Li X."/>
            <person name="Hu X."/>
            <person name="Liang C."/>
            <person name="Xu J."/>
            <person name="Wu Z."/>
            <person name="Yu X."/>
        </authorList>
    </citation>
    <scope>NUCLEOTIDE SEQUENCE</scope>
    <source>
        <strain>Henan</strain>
    </source>
</reference>
<protein>
    <submittedName>
        <fullName evidence="1">Uncharacterized protein</fullName>
    </submittedName>
</protein>
<name>G7YSF9_CLOSI</name>
<dbReference type="EMBL" id="DF144106">
    <property type="protein sequence ID" value="GAA55889.1"/>
    <property type="molecule type" value="Genomic_DNA"/>
</dbReference>
<accession>G7YSF9</accession>